<dbReference type="SUPFAM" id="SSF47203">
    <property type="entry name" value="Acyl-CoA dehydrogenase C-terminal domain-like"/>
    <property type="match status" value="1"/>
</dbReference>
<evidence type="ECO:0000313" key="9">
    <source>
        <dbReference type="Proteomes" id="UP000308038"/>
    </source>
</evidence>
<sequence length="351" mass="36464">MRFHLSDEQIAIQDAVRGVLGETWPIERLHAFAEGDADVDRESWRALMALGLGGLLVDDAGGGAGLGLLDAALVCEIAGAAAAAGPIAGQMLTALAVAKSTNVAARAHLPAILAGETIATLALGGPGSHAGWDATPASGTVNFVAAARAAGWFLLGTHGGGLALVAAGDGVTIEPIRSTDRSRPLSRVTFGGADAHVLFDASDPFVGRLYDAVLVLAAADALGGAQHCLDQAVRYAKDREQFGQPIGRFQALKHQLAHVALDVEPARALLWYAGYAWDAGLPDAPRAAAMAKAHLCDVYVRTTRAAIAAHGGIGYTWEYGLNYWFRRAVANRALYGSPALHRARAADLAGW</sequence>
<dbReference type="InterPro" id="IPR009100">
    <property type="entry name" value="AcylCoA_DH/oxidase_NM_dom_sf"/>
</dbReference>
<dbReference type="Pfam" id="PF02771">
    <property type="entry name" value="Acyl-CoA_dh_N"/>
    <property type="match status" value="1"/>
</dbReference>
<dbReference type="InterPro" id="IPR037069">
    <property type="entry name" value="AcylCoA_DH/ox_N_sf"/>
</dbReference>
<evidence type="ECO:0000256" key="1">
    <source>
        <dbReference type="ARBA" id="ARBA00001974"/>
    </source>
</evidence>
<comment type="similarity">
    <text evidence="2">Belongs to the acyl-CoA dehydrogenase family.</text>
</comment>
<dbReference type="InterPro" id="IPR036250">
    <property type="entry name" value="AcylCo_DH-like_C"/>
</dbReference>
<dbReference type="Pfam" id="PF00441">
    <property type="entry name" value="Acyl-CoA_dh_1"/>
    <property type="match status" value="1"/>
</dbReference>
<evidence type="ECO:0000256" key="5">
    <source>
        <dbReference type="ARBA" id="ARBA00023002"/>
    </source>
</evidence>
<dbReference type="PANTHER" id="PTHR43884">
    <property type="entry name" value="ACYL-COA DEHYDROGENASE"/>
    <property type="match status" value="1"/>
</dbReference>
<dbReference type="Gene3D" id="1.10.540.10">
    <property type="entry name" value="Acyl-CoA dehydrogenase/oxidase, N-terminal domain"/>
    <property type="match status" value="1"/>
</dbReference>
<name>A0ABY2QDQ3_9SPHN</name>
<evidence type="ECO:0000313" key="8">
    <source>
        <dbReference type="EMBL" id="THG37858.1"/>
    </source>
</evidence>
<comment type="cofactor">
    <cofactor evidence="1">
        <name>FAD</name>
        <dbReference type="ChEBI" id="CHEBI:57692"/>
    </cofactor>
</comment>
<dbReference type="PANTHER" id="PTHR43884:SF20">
    <property type="entry name" value="ACYL-COA DEHYDROGENASE FADE28"/>
    <property type="match status" value="1"/>
</dbReference>
<keyword evidence="5" id="KW-0560">Oxidoreductase</keyword>
<feature type="domain" description="Acyl-CoA dehydrogenase/oxidase C-terminal" evidence="6">
    <location>
        <begin position="217"/>
        <end position="346"/>
    </location>
</feature>
<comment type="caution">
    <text evidence="8">The sequence shown here is derived from an EMBL/GenBank/DDBJ whole genome shotgun (WGS) entry which is preliminary data.</text>
</comment>
<keyword evidence="4" id="KW-0274">FAD</keyword>
<dbReference type="SUPFAM" id="SSF56645">
    <property type="entry name" value="Acyl-CoA dehydrogenase NM domain-like"/>
    <property type="match status" value="1"/>
</dbReference>
<protein>
    <submittedName>
        <fullName evidence="8">Acyl-CoA dehydrogenase</fullName>
    </submittedName>
</protein>
<feature type="domain" description="Acyl-CoA dehydrogenase/oxidase N-terminal" evidence="7">
    <location>
        <begin position="6"/>
        <end position="116"/>
    </location>
</feature>
<evidence type="ECO:0000256" key="4">
    <source>
        <dbReference type="ARBA" id="ARBA00022827"/>
    </source>
</evidence>
<dbReference type="EMBL" id="SSTI01000013">
    <property type="protein sequence ID" value="THG37858.1"/>
    <property type="molecule type" value="Genomic_DNA"/>
</dbReference>
<evidence type="ECO:0000256" key="2">
    <source>
        <dbReference type="ARBA" id="ARBA00009347"/>
    </source>
</evidence>
<dbReference type="RefSeq" id="WP_136452241.1">
    <property type="nucleotide sequence ID" value="NZ_SSTI01000013.1"/>
</dbReference>
<organism evidence="8 9">
    <name type="scientific">Sphingomonas olei</name>
    <dbReference type="NCBI Taxonomy" id="1886787"/>
    <lineage>
        <taxon>Bacteria</taxon>
        <taxon>Pseudomonadati</taxon>
        <taxon>Pseudomonadota</taxon>
        <taxon>Alphaproteobacteria</taxon>
        <taxon>Sphingomonadales</taxon>
        <taxon>Sphingomonadaceae</taxon>
        <taxon>Sphingomonas</taxon>
    </lineage>
</organism>
<dbReference type="Proteomes" id="UP000308038">
    <property type="component" value="Unassembled WGS sequence"/>
</dbReference>
<evidence type="ECO:0000256" key="3">
    <source>
        <dbReference type="ARBA" id="ARBA00022630"/>
    </source>
</evidence>
<proteinExistence type="inferred from homology"/>
<accession>A0ABY2QDQ3</accession>
<keyword evidence="3" id="KW-0285">Flavoprotein</keyword>
<keyword evidence="9" id="KW-1185">Reference proteome</keyword>
<gene>
    <name evidence="8" type="ORF">E5988_15230</name>
</gene>
<reference evidence="8 9" key="1">
    <citation type="submission" date="2019-04" db="EMBL/GenBank/DDBJ databases">
        <title>Microbes associate with the intestines of laboratory mice.</title>
        <authorList>
            <person name="Navarre W."/>
            <person name="Wong E."/>
            <person name="Huang K.C."/>
            <person name="Tropini C."/>
            <person name="Ng K."/>
            <person name="Yu B."/>
        </authorList>
    </citation>
    <scope>NUCLEOTIDE SEQUENCE [LARGE SCALE GENOMIC DNA]</scope>
    <source>
        <strain evidence="8 9">NM83_B4-11</strain>
    </source>
</reference>
<dbReference type="Gene3D" id="1.20.140.10">
    <property type="entry name" value="Butyryl-CoA Dehydrogenase, subunit A, domain 3"/>
    <property type="match status" value="1"/>
</dbReference>
<evidence type="ECO:0000259" key="7">
    <source>
        <dbReference type="Pfam" id="PF02771"/>
    </source>
</evidence>
<dbReference type="InterPro" id="IPR009075">
    <property type="entry name" value="AcylCo_DH/oxidase_C"/>
</dbReference>
<dbReference type="InterPro" id="IPR013786">
    <property type="entry name" value="AcylCoA_DH/ox_N"/>
</dbReference>
<evidence type="ECO:0000259" key="6">
    <source>
        <dbReference type="Pfam" id="PF00441"/>
    </source>
</evidence>